<sequence>MLQGDTQASKTYTFAVKAKDAAGNVSAASNAVSVTTSGGTSNTPITLTATADSSVRGGTYAGDNYGSLTTMSVKLRASNASYDRKGYVKFNTSAFSGNVSSAILKLYVTNIHSNTTSYTLEAKGINDDVWTEATINATNQPSEAGTSVGTVTVDQEGVYVSFDVTAFVNSQTDGAVSFRLAGLNEDLGADYATKENANAAAHPILIVNGG</sequence>
<comment type="caution">
    <text evidence="5">The sequence shown here is derived from an EMBL/GenBank/DDBJ whole genome shotgun (WGS) entry which is preliminary data.</text>
</comment>
<organism evidence="5">
    <name type="scientific">Paenibacillus sp. SYP-B3998</name>
    <dbReference type="NCBI Taxonomy" id="2678564"/>
    <lineage>
        <taxon>Bacteria</taxon>
        <taxon>Bacillati</taxon>
        <taxon>Bacillota</taxon>
        <taxon>Bacilli</taxon>
        <taxon>Bacillales</taxon>
        <taxon>Paenibacillaceae</taxon>
        <taxon>Paenibacillus</taxon>
    </lineage>
</organism>
<keyword evidence="3" id="KW-0732">Signal</keyword>
<dbReference type="InterPro" id="IPR055372">
    <property type="entry name" value="CBM96"/>
</dbReference>
<dbReference type="Gene3D" id="2.60.40.10">
    <property type="entry name" value="Immunoglobulins"/>
    <property type="match status" value="1"/>
</dbReference>
<dbReference type="Pfam" id="PF24517">
    <property type="entry name" value="CBM96"/>
    <property type="match status" value="1"/>
</dbReference>
<dbReference type="NCBIfam" id="NF033679">
    <property type="entry name" value="DNRLRE_dom"/>
    <property type="match status" value="1"/>
</dbReference>
<protein>
    <submittedName>
        <fullName evidence="5">DNRLRE domain-containing protein</fullName>
    </submittedName>
</protein>
<accession>A0A6G4A5U3</accession>
<dbReference type="AlphaFoldDB" id="A0A6G4A5U3"/>
<evidence type="ECO:0000256" key="3">
    <source>
        <dbReference type="ARBA" id="ARBA00022729"/>
    </source>
</evidence>
<evidence type="ECO:0000256" key="2">
    <source>
        <dbReference type="ARBA" id="ARBA00022525"/>
    </source>
</evidence>
<feature type="domain" description="Carbohydrate-binding module family 96" evidence="4">
    <location>
        <begin position="45"/>
        <end position="207"/>
    </location>
</feature>
<evidence type="ECO:0000259" key="4">
    <source>
        <dbReference type="Pfam" id="PF24517"/>
    </source>
</evidence>
<gene>
    <name evidence="5" type="ORF">GK047_27980</name>
</gene>
<evidence type="ECO:0000256" key="1">
    <source>
        <dbReference type="ARBA" id="ARBA00004613"/>
    </source>
</evidence>
<proteinExistence type="predicted"/>
<dbReference type="RefSeq" id="WP_205517018.1">
    <property type="nucleotide sequence ID" value="NZ_JAAIKC010000023.1"/>
</dbReference>
<dbReference type="EMBL" id="JAAIKC010000023">
    <property type="protein sequence ID" value="NEW09765.1"/>
    <property type="molecule type" value="Genomic_DNA"/>
</dbReference>
<comment type="subcellular location">
    <subcellularLocation>
        <location evidence="1">Secreted</location>
    </subcellularLocation>
</comment>
<reference evidence="5" key="1">
    <citation type="submission" date="2020-02" db="EMBL/GenBank/DDBJ databases">
        <authorList>
            <person name="Shen X.-R."/>
            <person name="Zhang Y.-X."/>
        </authorList>
    </citation>
    <scope>NUCLEOTIDE SEQUENCE</scope>
    <source>
        <strain evidence="5">SYP-B3998</strain>
    </source>
</reference>
<name>A0A6G4A5U3_9BACL</name>
<keyword evidence="2" id="KW-0964">Secreted</keyword>
<dbReference type="GO" id="GO:0005576">
    <property type="term" value="C:extracellular region"/>
    <property type="evidence" value="ECO:0007669"/>
    <property type="project" value="UniProtKB-SubCell"/>
</dbReference>
<evidence type="ECO:0000313" key="5">
    <source>
        <dbReference type="EMBL" id="NEW09765.1"/>
    </source>
</evidence>
<dbReference type="InterPro" id="IPR013783">
    <property type="entry name" value="Ig-like_fold"/>
</dbReference>